<dbReference type="PROSITE" id="PS50835">
    <property type="entry name" value="IG_LIKE"/>
    <property type="match status" value="2"/>
</dbReference>
<dbReference type="InterPro" id="IPR036179">
    <property type="entry name" value="Ig-like_dom_sf"/>
</dbReference>
<reference evidence="9" key="2">
    <citation type="submission" date="2025-09" db="UniProtKB">
        <authorList>
            <consortium name="Ensembl"/>
        </authorList>
    </citation>
    <scope>IDENTIFICATION</scope>
</reference>
<evidence type="ECO:0000313" key="9">
    <source>
        <dbReference type="Ensembl" id="ENSGMOP00000055625.1"/>
    </source>
</evidence>
<keyword evidence="4" id="KW-0833">Ubl conjugation pathway</keyword>
<dbReference type="SMART" id="SM00408">
    <property type="entry name" value="IGc2"/>
    <property type="match status" value="2"/>
</dbReference>
<dbReference type="InterPro" id="IPR019775">
    <property type="entry name" value="WD40_repeat_CS"/>
</dbReference>
<dbReference type="Gene3D" id="2.60.40.10">
    <property type="entry name" value="Immunoglobulins"/>
    <property type="match status" value="3"/>
</dbReference>
<evidence type="ECO:0008006" key="11">
    <source>
        <dbReference type="Google" id="ProtNLM"/>
    </source>
</evidence>
<gene>
    <name evidence="9" type="primary">wsb2</name>
</gene>
<dbReference type="PROSITE" id="PS50294">
    <property type="entry name" value="WD_REPEATS_REGION"/>
    <property type="match status" value="1"/>
</dbReference>
<dbReference type="SMART" id="SM00409">
    <property type="entry name" value="IG"/>
    <property type="match status" value="2"/>
</dbReference>
<evidence type="ECO:0000256" key="5">
    <source>
        <dbReference type="PROSITE-ProRule" id="PRU00221"/>
    </source>
</evidence>
<dbReference type="OMA" id="ETNHTHK"/>
<feature type="domain" description="SOCS box" evidence="7">
    <location>
        <begin position="868"/>
        <end position="907"/>
    </location>
</feature>
<dbReference type="Pfam" id="PF00400">
    <property type="entry name" value="WD40"/>
    <property type="match status" value="4"/>
</dbReference>
<evidence type="ECO:0000259" key="8">
    <source>
        <dbReference type="PROSITE" id="PS50835"/>
    </source>
</evidence>
<accession>A0A8C5C584</accession>
<proteinExistence type="predicted"/>
<dbReference type="GeneTree" id="ENSGT00890000139406"/>
<dbReference type="InterPro" id="IPR036322">
    <property type="entry name" value="WD40_repeat_dom_sf"/>
</dbReference>
<dbReference type="SUPFAM" id="SSF50978">
    <property type="entry name" value="WD40 repeat-like"/>
    <property type="match status" value="1"/>
</dbReference>
<dbReference type="UniPathway" id="UPA00143"/>
<reference evidence="9" key="1">
    <citation type="submission" date="2025-08" db="UniProtKB">
        <authorList>
            <consortium name="Ensembl"/>
        </authorList>
    </citation>
    <scope>IDENTIFICATION</scope>
</reference>
<organism evidence="9 10">
    <name type="scientific">Gadus morhua</name>
    <name type="common">Atlantic cod</name>
    <dbReference type="NCBI Taxonomy" id="8049"/>
    <lineage>
        <taxon>Eukaryota</taxon>
        <taxon>Metazoa</taxon>
        <taxon>Chordata</taxon>
        <taxon>Craniata</taxon>
        <taxon>Vertebrata</taxon>
        <taxon>Euteleostomi</taxon>
        <taxon>Actinopterygii</taxon>
        <taxon>Neopterygii</taxon>
        <taxon>Teleostei</taxon>
        <taxon>Neoteleostei</taxon>
        <taxon>Acanthomorphata</taxon>
        <taxon>Zeiogadaria</taxon>
        <taxon>Gadariae</taxon>
        <taxon>Gadiformes</taxon>
        <taxon>Gadoidei</taxon>
        <taxon>Gadidae</taxon>
        <taxon>Gadus</taxon>
    </lineage>
</organism>
<dbReference type="InterPro" id="IPR036036">
    <property type="entry name" value="SOCS_box-like_dom_sf"/>
</dbReference>
<dbReference type="Gene3D" id="2.130.10.10">
    <property type="entry name" value="YVTN repeat-like/Quinoprotein amine dehydrogenase"/>
    <property type="match status" value="2"/>
</dbReference>
<dbReference type="InterPro" id="IPR001496">
    <property type="entry name" value="SOCS_box"/>
</dbReference>
<dbReference type="Proteomes" id="UP000694546">
    <property type="component" value="Chromosome 6"/>
</dbReference>
<protein>
    <recommendedName>
        <fullName evidence="11">WD repeat and SOCS box-containing protein 2</fullName>
    </recommendedName>
</protein>
<dbReference type="PROSITE" id="PS50082">
    <property type="entry name" value="WD_REPEATS_2"/>
    <property type="match status" value="3"/>
</dbReference>
<dbReference type="SMART" id="SM00320">
    <property type="entry name" value="WD40"/>
    <property type="match status" value="6"/>
</dbReference>
<dbReference type="InterPro" id="IPR001680">
    <property type="entry name" value="WD40_rpt"/>
</dbReference>
<feature type="domain" description="Ig-like" evidence="8">
    <location>
        <begin position="320"/>
        <end position="427"/>
    </location>
</feature>
<sequence>MRVVIAAVFLQLILYVSGEHTNGESLAIVGRCLILHNGSIAVNGLIPVNGSYLCKATSQDNPTQASVELHVIVLRRQPLRPTPFSEEGSLAGVCVILENGSISLHGVFLDGVGSYSCLTTSPNNMIQTVSLQVLGAEERLSVSIVPTFPLPNGTLVAYRGLNVSFNCSSSSAPPSRTLSWGHWGAGPSNATLASGRGAWLGLRIPDIQPGDQGEYWCESRSNLTSRRTNCSTKLLVYYAPAQHPDCMWELGPDPSEVQFNCTWPGAYPTPMLRWVEIHDGPDTQAKDHLYVSDQADSLVVSLNRTGLFNGQTLKCIAEHPALQQEEHKSCLLNLKLPYPEGNPLVTALEKTNVTLICTEDSSVPPADTTWRRGLQQVEIKPGSKYSVVGSGPELRLTIYNLSKEDEGIYFCRSENPLAVRELEVYLTVKASSTYTGAIIGLFIALLVVGTGVITAKLVYCSSDRICLGNGFGRMEEDRGDVISLVDSEEEVFEQTVPRLPPVTNGHHTTHAEIHPVPVVSDPSLILELKTRRPPSLEGRAGCETWSVDFSPDGAWFAWSMGHGIVWVVAWPLDSEESQAGELDRGDKSFSCGEPVWGLAFGPRPPKSPALSHKNTQSKGDRLLLATGLENGAIKIWNVLTGGLLFDLRGHEGVVRNLVFPQNGKLTLVSTSRDRTLRIWDLKHKVPKVQVLTGHKDWISCCCVSPDCSMVASVGRFDRMVCLWSLRSYTFIRNLTGAPHKTFYLLASCHFSPDGALLATAAFSGSSWWIDLWDPYTADKLATLVNYCEIYGQNQISAIQFSHDGLHLAIVTEDRALRIWELGQKGMVMQTKEDRASNGLCCNFHPLGGVVATGTRDGHVRFWKVPAVVPTLCHLCRSTLRLSVSTHQMEAMPIPRRILEYLTYRNIPALLQTPCSPEDDWGS</sequence>
<dbReference type="SUPFAM" id="SSF48726">
    <property type="entry name" value="Immunoglobulin"/>
    <property type="match status" value="2"/>
</dbReference>
<evidence type="ECO:0000256" key="4">
    <source>
        <dbReference type="ARBA" id="ARBA00022786"/>
    </source>
</evidence>
<dbReference type="Pfam" id="PF07525">
    <property type="entry name" value="SOCS_box"/>
    <property type="match status" value="1"/>
</dbReference>
<comment type="pathway">
    <text evidence="1">Protein modification; protein ubiquitination.</text>
</comment>
<dbReference type="SUPFAM" id="SSF158235">
    <property type="entry name" value="SOCS box-like"/>
    <property type="match status" value="1"/>
</dbReference>
<dbReference type="SMART" id="SM00253">
    <property type="entry name" value="SOCS"/>
    <property type="match status" value="1"/>
</dbReference>
<feature type="repeat" description="WD" evidence="5">
    <location>
        <begin position="843"/>
        <end position="864"/>
    </location>
</feature>
<dbReference type="PROSITE" id="PS00678">
    <property type="entry name" value="WD_REPEATS_1"/>
    <property type="match status" value="2"/>
</dbReference>
<dbReference type="SMART" id="SM00969">
    <property type="entry name" value="SOCS_box"/>
    <property type="match status" value="1"/>
</dbReference>
<evidence type="ECO:0000256" key="3">
    <source>
        <dbReference type="ARBA" id="ARBA00022737"/>
    </source>
</evidence>
<keyword evidence="2 5" id="KW-0853">WD repeat</keyword>
<dbReference type="InterPro" id="IPR003599">
    <property type="entry name" value="Ig_sub"/>
</dbReference>
<dbReference type="AlphaFoldDB" id="A0A8C5C584"/>
<dbReference type="CDD" id="cd00200">
    <property type="entry name" value="WD40"/>
    <property type="match status" value="1"/>
</dbReference>
<evidence type="ECO:0000256" key="6">
    <source>
        <dbReference type="SAM" id="SignalP"/>
    </source>
</evidence>
<feature type="repeat" description="WD" evidence="5">
    <location>
        <begin position="795"/>
        <end position="829"/>
    </location>
</feature>
<evidence type="ECO:0000256" key="2">
    <source>
        <dbReference type="ARBA" id="ARBA00022574"/>
    </source>
</evidence>
<keyword evidence="3" id="KW-0677">Repeat</keyword>
<dbReference type="InterPro" id="IPR013783">
    <property type="entry name" value="Ig-like_fold"/>
</dbReference>
<dbReference type="InterPro" id="IPR015943">
    <property type="entry name" value="WD40/YVTN_repeat-like_dom_sf"/>
</dbReference>
<dbReference type="Ensembl" id="ENSGMOT00000045370.1">
    <property type="protein sequence ID" value="ENSGMOP00000055625.1"/>
    <property type="gene ID" value="ENSGMOG00000011608.2"/>
</dbReference>
<dbReference type="Pfam" id="PF13927">
    <property type="entry name" value="Ig_3"/>
    <property type="match status" value="1"/>
</dbReference>
<feature type="repeat" description="WD" evidence="5">
    <location>
        <begin position="647"/>
        <end position="682"/>
    </location>
</feature>
<dbReference type="InterPro" id="IPR007110">
    <property type="entry name" value="Ig-like_dom"/>
</dbReference>
<dbReference type="PANTHER" id="PTHR15622">
    <property type="entry name" value="WD40 REPEAT PROTEIN"/>
    <property type="match status" value="1"/>
</dbReference>
<keyword evidence="10" id="KW-1185">Reference proteome</keyword>
<dbReference type="InterPro" id="IPR051983">
    <property type="entry name" value="WSB_SOCS-box_domain"/>
</dbReference>
<dbReference type="GO" id="GO:0016567">
    <property type="term" value="P:protein ubiquitination"/>
    <property type="evidence" value="ECO:0007669"/>
    <property type="project" value="UniProtKB-UniPathway"/>
</dbReference>
<evidence type="ECO:0000313" key="10">
    <source>
        <dbReference type="Proteomes" id="UP000694546"/>
    </source>
</evidence>
<dbReference type="PROSITE" id="PS50225">
    <property type="entry name" value="SOCS"/>
    <property type="match status" value="1"/>
</dbReference>
<dbReference type="PANTHER" id="PTHR15622:SF1">
    <property type="entry name" value="WD REPEAT AND SOCS BOX-CONTAINING PROTEIN 2"/>
    <property type="match status" value="1"/>
</dbReference>
<dbReference type="InterPro" id="IPR003598">
    <property type="entry name" value="Ig_sub2"/>
</dbReference>
<keyword evidence="6" id="KW-0732">Signal</keyword>
<evidence type="ECO:0000259" key="7">
    <source>
        <dbReference type="PROSITE" id="PS50225"/>
    </source>
</evidence>
<feature type="domain" description="Ig-like" evidence="8">
    <location>
        <begin position="146"/>
        <end position="229"/>
    </location>
</feature>
<evidence type="ECO:0000256" key="1">
    <source>
        <dbReference type="ARBA" id="ARBA00004906"/>
    </source>
</evidence>
<feature type="chain" id="PRO_5047512248" description="WD repeat and SOCS box-containing protein 2" evidence="6">
    <location>
        <begin position="19"/>
        <end position="922"/>
    </location>
</feature>
<dbReference type="Gene3D" id="1.10.750.20">
    <property type="entry name" value="SOCS box"/>
    <property type="match status" value="1"/>
</dbReference>
<feature type="signal peptide" evidence="6">
    <location>
        <begin position="1"/>
        <end position="18"/>
    </location>
</feature>
<name>A0A8C5C584_GADMO</name>